<proteinExistence type="predicted"/>
<name>A0A498IA97_MALDO</name>
<gene>
    <name evidence="1" type="ORF">DVH24_041513</name>
</gene>
<evidence type="ECO:0000313" key="2">
    <source>
        <dbReference type="Proteomes" id="UP000290289"/>
    </source>
</evidence>
<dbReference type="Proteomes" id="UP000290289">
    <property type="component" value="Chromosome 13"/>
</dbReference>
<dbReference type="AlphaFoldDB" id="A0A498IA97"/>
<sequence>MRKDDLKANTTSKKTTKIKRGIRLEPPQSGLLKNNFDGSVVDSKAAAGFIIRNEDGTLIIALKDAFWRKEIISRSFFT</sequence>
<keyword evidence="2" id="KW-1185">Reference proteome</keyword>
<accession>A0A498IA97</accession>
<organism evidence="1 2">
    <name type="scientific">Malus domestica</name>
    <name type="common">Apple</name>
    <name type="synonym">Pyrus malus</name>
    <dbReference type="NCBI Taxonomy" id="3750"/>
    <lineage>
        <taxon>Eukaryota</taxon>
        <taxon>Viridiplantae</taxon>
        <taxon>Streptophyta</taxon>
        <taxon>Embryophyta</taxon>
        <taxon>Tracheophyta</taxon>
        <taxon>Spermatophyta</taxon>
        <taxon>Magnoliopsida</taxon>
        <taxon>eudicotyledons</taxon>
        <taxon>Gunneridae</taxon>
        <taxon>Pentapetalae</taxon>
        <taxon>rosids</taxon>
        <taxon>fabids</taxon>
        <taxon>Rosales</taxon>
        <taxon>Rosaceae</taxon>
        <taxon>Amygdaloideae</taxon>
        <taxon>Maleae</taxon>
        <taxon>Malus</taxon>
    </lineage>
</organism>
<reference evidence="1 2" key="1">
    <citation type="submission" date="2018-10" db="EMBL/GenBank/DDBJ databases">
        <title>A high-quality apple genome assembly.</title>
        <authorList>
            <person name="Hu J."/>
        </authorList>
    </citation>
    <scope>NUCLEOTIDE SEQUENCE [LARGE SCALE GENOMIC DNA]</scope>
    <source>
        <strain evidence="2">cv. HFTH1</strain>
        <tissue evidence="1">Young leaf</tissue>
    </source>
</reference>
<evidence type="ECO:0000313" key="1">
    <source>
        <dbReference type="EMBL" id="RXH80366.1"/>
    </source>
</evidence>
<dbReference type="EMBL" id="RDQH01000339">
    <property type="protein sequence ID" value="RXH80366.1"/>
    <property type="molecule type" value="Genomic_DNA"/>
</dbReference>
<comment type="caution">
    <text evidence="1">The sequence shown here is derived from an EMBL/GenBank/DDBJ whole genome shotgun (WGS) entry which is preliminary data.</text>
</comment>
<protein>
    <submittedName>
        <fullName evidence="1">Uncharacterized protein</fullName>
    </submittedName>
</protein>